<reference evidence="1 2" key="1">
    <citation type="journal article" date="2022" name="Genome Biol. Evol.">
        <title>The Spruce Budworm Genome: Reconstructing the Evolutionary History of Antifreeze Proteins.</title>
        <authorList>
            <person name="Beliveau C."/>
            <person name="Gagne P."/>
            <person name="Picq S."/>
            <person name="Vernygora O."/>
            <person name="Keeling C.I."/>
            <person name="Pinkney K."/>
            <person name="Doucet D."/>
            <person name="Wen F."/>
            <person name="Johnston J.S."/>
            <person name="Maaroufi H."/>
            <person name="Boyle B."/>
            <person name="Laroche J."/>
            <person name="Dewar K."/>
            <person name="Juretic N."/>
            <person name="Blackburn G."/>
            <person name="Nisole A."/>
            <person name="Brunet B."/>
            <person name="Brandao M."/>
            <person name="Lumley L."/>
            <person name="Duan J."/>
            <person name="Quan G."/>
            <person name="Lucarotti C.J."/>
            <person name="Roe A.D."/>
            <person name="Sperling F.A.H."/>
            <person name="Levesque R.C."/>
            <person name="Cusson M."/>
        </authorList>
    </citation>
    <scope>NUCLEOTIDE SEQUENCE [LARGE SCALE GENOMIC DNA]</scope>
    <source>
        <strain evidence="1">Glfc:IPQL:Cfum</strain>
    </source>
</reference>
<comment type="caution">
    <text evidence="1">The sequence shown here is derived from an EMBL/GenBank/DDBJ whole genome shotgun (WGS) entry which is preliminary data.</text>
</comment>
<accession>A0ACC0L016</accession>
<proteinExistence type="predicted"/>
<dbReference type="Proteomes" id="UP001064048">
    <property type="component" value="Chromosome 9"/>
</dbReference>
<evidence type="ECO:0000313" key="2">
    <source>
        <dbReference type="Proteomes" id="UP001064048"/>
    </source>
</evidence>
<sequence>MGSESSKCDRCGPSNPGPSDVPHSVLPKKNPRARSVSRTCGSENGRCGAPITGMRNIALEAFVAEHGQNQLSKCENEKCTLRFNVHGMEKHLKECPFGVIDCPMGKFLGKCSSRCKIEDLASHFDSCHKEQRGAELDKEMFILLSAYIQKLYLIKNGPYNFLLHLKVSEIDHMVYMAVQLLGTTVSSSKWSYEFHVYNKSQPRRKYQHVINCHAMSTPLKEIFTDKNCAALPIGFATSFVNEGALTFKLFITKTGGNRPRKRNDDLKPTNLEN</sequence>
<name>A0ACC0L016_CHOFU</name>
<keyword evidence="2" id="KW-1185">Reference proteome</keyword>
<dbReference type="EMBL" id="CM046109">
    <property type="protein sequence ID" value="KAI8442144.1"/>
    <property type="molecule type" value="Genomic_DNA"/>
</dbReference>
<organism evidence="1 2">
    <name type="scientific">Choristoneura fumiferana</name>
    <name type="common">Spruce budworm moth</name>
    <name type="synonym">Archips fumiferana</name>
    <dbReference type="NCBI Taxonomy" id="7141"/>
    <lineage>
        <taxon>Eukaryota</taxon>
        <taxon>Metazoa</taxon>
        <taxon>Ecdysozoa</taxon>
        <taxon>Arthropoda</taxon>
        <taxon>Hexapoda</taxon>
        <taxon>Insecta</taxon>
        <taxon>Pterygota</taxon>
        <taxon>Neoptera</taxon>
        <taxon>Endopterygota</taxon>
        <taxon>Lepidoptera</taxon>
        <taxon>Glossata</taxon>
        <taxon>Ditrysia</taxon>
        <taxon>Tortricoidea</taxon>
        <taxon>Tortricidae</taxon>
        <taxon>Tortricinae</taxon>
        <taxon>Choristoneura</taxon>
    </lineage>
</organism>
<protein>
    <submittedName>
        <fullName evidence="1">Uncharacterized protein</fullName>
    </submittedName>
</protein>
<evidence type="ECO:0000313" key="1">
    <source>
        <dbReference type="EMBL" id="KAI8442144.1"/>
    </source>
</evidence>
<gene>
    <name evidence="1" type="ORF">MSG28_005758</name>
</gene>